<name>C4WNA4_9HYPH</name>
<dbReference type="EMBL" id="ACQA01000002">
    <property type="protein sequence ID" value="EEQ93859.1"/>
    <property type="molecule type" value="Genomic_DNA"/>
</dbReference>
<organism evidence="1 2">
    <name type="scientific">Brucella intermedia LMG 3301</name>
    <dbReference type="NCBI Taxonomy" id="641118"/>
    <lineage>
        <taxon>Bacteria</taxon>
        <taxon>Pseudomonadati</taxon>
        <taxon>Pseudomonadota</taxon>
        <taxon>Alphaproteobacteria</taxon>
        <taxon>Hyphomicrobiales</taxon>
        <taxon>Brucellaceae</taxon>
        <taxon>Brucella/Ochrobactrum group</taxon>
        <taxon>Brucella</taxon>
    </lineage>
</organism>
<sequence>MTNKERTQTLQALRDTKKKATASKAAALKLLKEAGLLTPKGNLKMKYRESHKAA</sequence>
<gene>
    <name evidence="1" type="ORF">OINT_2001048</name>
</gene>
<dbReference type="Proteomes" id="UP000004386">
    <property type="component" value="Unassembled WGS sequence"/>
</dbReference>
<protein>
    <submittedName>
        <fullName evidence="1">Uncharacterized protein</fullName>
    </submittedName>
</protein>
<dbReference type="RefSeq" id="WP_006469200.1">
    <property type="nucleotide sequence ID" value="NZ_ACQA01000002.1"/>
</dbReference>
<comment type="caution">
    <text evidence="1">The sequence shown here is derived from an EMBL/GenBank/DDBJ whole genome shotgun (WGS) entry which is preliminary data.</text>
</comment>
<proteinExistence type="predicted"/>
<accession>C4WNA4</accession>
<evidence type="ECO:0000313" key="2">
    <source>
        <dbReference type="Proteomes" id="UP000004386"/>
    </source>
</evidence>
<dbReference type="AlphaFoldDB" id="C4WNA4"/>
<reference evidence="1 2" key="1">
    <citation type="submission" date="2009-05" db="EMBL/GenBank/DDBJ databases">
        <authorList>
            <person name="Setubal J.C."/>
            <person name="Boyle S."/>
            <person name="Crasta O.R."/>
            <person name="Gillespie J.J."/>
            <person name="Kenyon R.W."/>
            <person name="Lu J."/>
            <person name="Mane S."/>
            <person name="Nagrani S."/>
            <person name="Shallom J.M."/>
            <person name="Shallom S."/>
            <person name="Shukla M."/>
            <person name="Snyder E.E."/>
            <person name="Sobral B.W."/>
            <person name="Wattam A.R."/>
            <person name="Will R."/>
            <person name="Williams K."/>
            <person name="Yoo H."/>
            <person name="Munk C."/>
            <person name="Tapia R."/>
            <person name="Green L."/>
            <person name="Rogers Y."/>
            <person name="Detter J.C."/>
            <person name="Bruce D."/>
            <person name="Brettin T.S."/>
            <person name="Tsolis R."/>
        </authorList>
    </citation>
    <scope>NUCLEOTIDE SEQUENCE [LARGE SCALE GENOMIC DNA]</scope>
    <source>
        <strain evidence="1 2">LMG 3301</strain>
    </source>
</reference>
<evidence type="ECO:0000313" key="1">
    <source>
        <dbReference type="EMBL" id="EEQ93859.1"/>
    </source>
</evidence>
<dbReference type="GeneID" id="57308514"/>
<dbReference type="HOGENOM" id="CLU_3045938_0_0_5"/>